<gene>
    <name evidence="1" type="ORF">A3L14_06895</name>
</gene>
<organism evidence="1 2">
    <name type="scientific">Thermococcus thioreducens</name>
    <dbReference type="NCBI Taxonomy" id="277988"/>
    <lineage>
        <taxon>Archaea</taxon>
        <taxon>Methanobacteriati</taxon>
        <taxon>Methanobacteriota</taxon>
        <taxon>Thermococci</taxon>
        <taxon>Thermococcales</taxon>
        <taxon>Thermococcaceae</taxon>
        <taxon>Thermococcus</taxon>
    </lineage>
</organism>
<sequence>MEYFDLKGKHVFVRVWTEYVPSPDPFTLVFIIDNTILVGICWDGKLEGAAVNVHGFFQELLMASSYMLRPDDPKVQDFSQSERELAKWDKFQLNNEPVVFRTTLNTEAAELYYFCATEDLARIYYYNDLLEVTNCPEFKGKHKGVVELPLREFVEDVLKVSREYLEEYAPLIAEIQREHGDTPENYDFLWELYREVEELYERGFNLETSVNGREK</sequence>
<dbReference type="AlphaFoldDB" id="A0A2Z2MUA9"/>
<dbReference type="KEGG" id="ttd:A3L14_06895"/>
<dbReference type="EMBL" id="CP015105">
    <property type="protein sequence ID" value="ASJ13535.1"/>
    <property type="molecule type" value="Genomic_DNA"/>
</dbReference>
<keyword evidence="2" id="KW-1185">Reference proteome</keyword>
<dbReference type="Proteomes" id="UP000250136">
    <property type="component" value="Chromosome"/>
</dbReference>
<name>A0A2Z2MUA9_9EURY</name>
<protein>
    <submittedName>
        <fullName evidence="1">Uncharacterized protein</fullName>
    </submittedName>
</protein>
<proteinExistence type="predicted"/>
<dbReference type="OrthoDB" id="96542at2157"/>
<evidence type="ECO:0000313" key="2">
    <source>
        <dbReference type="Proteomes" id="UP000250136"/>
    </source>
</evidence>
<accession>A0A2Z2MUA9</accession>
<reference evidence="1 2" key="1">
    <citation type="submission" date="2016-04" db="EMBL/GenBank/DDBJ databases">
        <title>Complete genome sequence of Thermococcus thioreducens type strain OGL-20P.</title>
        <authorList>
            <person name="Oger P.M."/>
        </authorList>
    </citation>
    <scope>NUCLEOTIDE SEQUENCE [LARGE SCALE GENOMIC DNA]</scope>
    <source>
        <strain evidence="1 2">OGL-20P</strain>
    </source>
</reference>
<evidence type="ECO:0000313" key="1">
    <source>
        <dbReference type="EMBL" id="ASJ13535.1"/>
    </source>
</evidence>